<dbReference type="PROSITE" id="PS50850">
    <property type="entry name" value="MFS"/>
    <property type="match status" value="1"/>
</dbReference>
<protein>
    <submittedName>
        <fullName evidence="9">DHA2 family efflux MFS transporter permease subunit</fullName>
    </submittedName>
</protein>
<feature type="transmembrane region" description="Helical" evidence="7">
    <location>
        <begin position="25"/>
        <end position="48"/>
    </location>
</feature>
<feature type="transmembrane region" description="Helical" evidence="7">
    <location>
        <begin position="116"/>
        <end position="137"/>
    </location>
</feature>
<feature type="transmembrane region" description="Helical" evidence="7">
    <location>
        <begin position="177"/>
        <end position="198"/>
    </location>
</feature>
<feature type="transmembrane region" description="Helical" evidence="7">
    <location>
        <begin position="210"/>
        <end position="231"/>
    </location>
</feature>
<feature type="transmembrane region" description="Helical" evidence="7">
    <location>
        <begin position="401"/>
        <end position="425"/>
    </location>
</feature>
<dbReference type="Proteomes" id="UP001208935">
    <property type="component" value="Unassembled WGS sequence"/>
</dbReference>
<feature type="transmembrane region" description="Helical" evidence="7">
    <location>
        <begin position="275"/>
        <end position="298"/>
    </location>
</feature>
<reference evidence="10" key="1">
    <citation type="submission" date="2023-07" db="EMBL/GenBank/DDBJ databases">
        <title>Verminephrobacter genomes.</title>
        <authorList>
            <person name="Lund M.B."/>
        </authorList>
    </citation>
    <scope>NUCLEOTIDE SEQUENCE [LARGE SCALE GENOMIC DNA]</scope>
    <source>
        <strain evidence="10">AtM5-05</strain>
    </source>
</reference>
<accession>A0ABT3KN86</accession>
<dbReference type="NCBIfam" id="TIGR00711">
    <property type="entry name" value="efflux_EmrB"/>
    <property type="match status" value="1"/>
</dbReference>
<evidence type="ECO:0000259" key="8">
    <source>
        <dbReference type="PROSITE" id="PS50850"/>
    </source>
</evidence>
<evidence type="ECO:0000256" key="1">
    <source>
        <dbReference type="ARBA" id="ARBA00004651"/>
    </source>
</evidence>
<dbReference type="SUPFAM" id="SSF103473">
    <property type="entry name" value="MFS general substrate transporter"/>
    <property type="match status" value="1"/>
</dbReference>
<comment type="subcellular location">
    <subcellularLocation>
        <location evidence="1">Cell membrane</location>
        <topology evidence="1">Multi-pass membrane protein</topology>
    </subcellularLocation>
</comment>
<keyword evidence="3" id="KW-1003">Cell membrane</keyword>
<feature type="transmembrane region" description="Helical" evidence="7">
    <location>
        <begin position="367"/>
        <end position="389"/>
    </location>
</feature>
<evidence type="ECO:0000256" key="7">
    <source>
        <dbReference type="SAM" id="Phobius"/>
    </source>
</evidence>
<comment type="caution">
    <text evidence="9">The sequence shown here is derived from an EMBL/GenBank/DDBJ whole genome shotgun (WGS) entry which is preliminary data.</text>
</comment>
<dbReference type="EMBL" id="QZCW01000001">
    <property type="protein sequence ID" value="MCW5319781.1"/>
    <property type="molecule type" value="Genomic_DNA"/>
</dbReference>
<dbReference type="InterPro" id="IPR011701">
    <property type="entry name" value="MFS"/>
</dbReference>
<dbReference type="PANTHER" id="PTHR23501">
    <property type="entry name" value="MAJOR FACILITATOR SUPERFAMILY"/>
    <property type="match status" value="1"/>
</dbReference>
<dbReference type="InterPro" id="IPR004638">
    <property type="entry name" value="EmrB-like"/>
</dbReference>
<feature type="transmembrane region" description="Helical" evidence="7">
    <location>
        <begin position="340"/>
        <end position="361"/>
    </location>
</feature>
<proteinExistence type="predicted"/>
<keyword evidence="4 7" id="KW-0812">Transmembrane</keyword>
<sequence>MKLSTPGHIQEHREAMQPTSCKNRIVVSMLVLVLVLAALDQTIVATALPTIAADLQGHGQLTWVFSTYLVASTAVIPLYGRLADAHGPRATLLFACLIFVAGSMLCGLSRDMSELLIARAVQGLGAGGLMTLTMLAIGDVVPPTRRGQFQGLLGSMYGLATLFGPPLGGWLTDQFSWRWAFLLNVPPGLIVLLVLAVLYRPAGRTRAGAVDYPGALLLAMALVTGLLATRARAEDGVHALLPIAAIGLLAAFVWLESKVANPILPLRLFRRSAFALSSVLSASTGLALFTAVVFVPLYLQYSAKLGSAQAGLHLLPLMLAITAASVVGGKRMGRRGTARALAIAGSMAMAGAYVGLALSTASTNREAMLLALGVLGLGIGLTIPVTTIACQRTAESQDQGIATASVIMFRSVGGALGVSLLGALLSQGIQPPPGGFDSAEGFATAFSAALQPLFWVSALVCSIAGVAALGMPQALFPSRTHERLQ</sequence>
<gene>
    <name evidence="9" type="ORF">D5039_00910</name>
</gene>
<feature type="transmembrane region" description="Helical" evidence="7">
    <location>
        <begin position="92"/>
        <end position="110"/>
    </location>
</feature>
<dbReference type="CDD" id="cd17502">
    <property type="entry name" value="MFS_Azr1_MDR_like"/>
    <property type="match status" value="1"/>
</dbReference>
<keyword evidence="5 7" id="KW-1133">Transmembrane helix</keyword>
<feature type="transmembrane region" description="Helical" evidence="7">
    <location>
        <begin position="310"/>
        <end position="328"/>
    </location>
</feature>
<dbReference type="PANTHER" id="PTHR23501:SF197">
    <property type="entry name" value="COMD"/>
    <property type="match status" value="1"/>
</dbReference>
<dbReference type="InterPro" id="IPR036259">
    <property type="entry name" value="MFS_trans_sf"/>
</dbReference>
<dbReference type="InterPro" id="IPR020846">
    <property type="entry name" value="MFS_dom"/>
</dbReference>
<feature type="transmembrane region" description="Helical" evidence="7">
    <location>
        <begin position="149"/>
        <end position="171"/>
    </location>
</feature>
<keyword evidence="6 7" id="KW-0472">Membrane</keyword>
<dbReference type="PRINTS" id="PR01036">
    <property type="entry name" value="TCRTETB"/>
</dbReference>
<keyword evidence="10" id="KW-1185">Reference proteome</keyword>
<evidence type="ECO:0000256" key="6">
    <source>
        <dbReference type="ARBA" id="ARBA00023136"/>
    </source>
</evidence>
<feature type="transmembrane region" description="Helical" evidence="7">
    <location>
        <begin position="60"/>
        <end position="80"/>
    </location>
</feature>
<keyword evidence="2" id="KW-0813">Transport</keyword>
<evidence type="ECO:0000313" key="10">
    <source>
        <dbReference type="Proteomes" id="UP001208935"/>
    </source>
</evidence>
<feature type="transmembrane region" description="Helical" evidence="7">
    <location>
        <begin position="237"/>
        <end position="255"/>
    </location>
</feature>
<dbReference type="Gene3D" id="1.20.1250.20">
    <property type="entry name" value="MFS general substrate transporter like domains"/>
    <property type="match status" value="1"/>
</dbReference>
<name>A0ABT3KN86_9BURK</name>
<feature type="transmembrane region" description="Helical" evidence="7">
    <location>
        <begin position="453"/>
        <end position="476"/>
    </location>
</feature>
<feature type="domain" description="Major facilitator superfamily (MFS) profile" evidence="8">
    <location>
        <begin position="26"/>
        <end position="476"/>
    </location>
</feature>
<evidence type="ECO:0000256" key="3">
    <source>
        <dbReference type="ARBA" id="ARBA00022475"/>
    </source>
</evidence>
<dbReference type="Gene3D" id="1.20.1720.10">
    <property type="entry name" value="Multidrug resistance protein D"/>
    <property type="match status" value="1"/>
</dbReference>
<evidence type="ECO:0000256" key="5">
    <source>
        <dbReference type="ARBA" id="ARBA00022989"/>
    </source>
</evidence>
<evidence type="ECO:0000313" key="9">
    <source>
        <dbReference type="EMBL" id="MCW5319781.1"/>
    </source>
</evidence>
<evidence type="ECO:0000256" key="4">
    <source>
        <dbReference type="ARBA" id="ARBA00022692"/>
    </source>
</evidence>
<evidence type="ECO:0000256" key="2">
    <source>
        <dbReference type="ARBA" id="ARBA00022448"/>
    </source>
</evidence>
<dbReference type="Pfam" id="PF07690">
    <property type="entry name" value="MFS_1"/>
    <property type="match status" value="1"/>
</dbReference>
<organism evidence="9 10">
    <name type="scientific">Verminephrobacter aporrectodeae subsp. tuberculatae</name>
    <dbReference type="NCBI Taxonomy" id="1110392"/>
    <lineage>
        <taxon>Bacteria</taxon>
        <taxon>Pseudomonadati</taxon>
        <taxon>Pseudomonadota</taxon>
        <taxon>Betaproteobacteria</taxon>
        <taxon>Burkholderiales</taxon>
        <taxon>Comamonadaceae</taxon>
        <taxon>Verminephrobacter</taxon>
    </lineage>
</organism>